<proteinExistence type="predicted"/>
<protein>
    <submittedName>
        <fullName evidence="1">Uncharacterized protein</fullName>
    </submittedName>
</protein>
<dbReference type="InterPro" id="IPR011042">
    <property type="entry name" value="6-blade_b-propeller_TolB-like"/>
</dbReference>
<comment type="caution">
    <text evidence="1">The sequence shown here is derived from an EMBL/GenBank/DDBJ whole genome shotgun (WGS) entry which is preliminary data.</text>
</comment>
<evidence type="ECO:0000313" key="2">
    <source>
        <dbReference type="Proteomes" id="UP000828390"/>
    </source>
</evidence>
<organism evidence="1 2">
    <name type="scientific">Dreissena polymorpha</name>
    <name type="common">Zebra mussel</name>
    <name type="synonym">Mytilus polymorpha</name>
    <dbReference type="NCBI Taxonomy" id="45954"/>
    <lineage>
        <taxon>Eukaryota</taxon>
        <taxon>Metazoa</taxon>
        <taxon>Spiralia</taxon>
        <taxon>Lophotrochozoa</taxon>
        <taxon>Mollusca</taxon>
        <taxon>Bivalvia</taxon>
        <taxon>Autobranchia</taxon>
        <taxon>Heteroconchia</taxon>
        <taxon>Euheterodonta</taxon>
        <taxon>Imparidentia</taxon>
        <taxon>Neoheterodontei</taxon>
        <taxon>Myida</taxon>
        <taxon>Dreissenoidea</taxon>
        <taxon>Dreissenidae</taxon>
        <taxon>Dreissena</taxon>
    </lineage>
</organism>
<sequence length="286" mass="31790">MSFFRVVTGFAAGSCSTVHKTGDDDELEPYLTELAFLPDKRLVAVDDMNRKCIILDERLQRLGTPYKFKAFPHGVVCMSHDALCVTFGYGKVVLPLSESTHNIIRPTREIRTSSNFYSVCCMSPSHMVVGTYDDPRPARMLSVDGVEADFDHFLTFTMKTYKVDESMCTYVRSNNTLVLTDRFAHTVYIYDTAKGTSRAVTNENIQEPRGSCVGPGDSVLVCSMRKDSIVHLTIDGKILGTYPVDMKFANNICVSKDGNRLAVSNSARGNTKLKLYNITSNGLDDL</sequence>
<dbReference type="Proteomes" id="UP000828390">
    <property type="component" value="Unassembled WGS sequence"/>
</dbReference>
<dbReference type="SUPFAM" id="SSF63829">
    <property type="entry name" value="Calcium-dependent phosphotriesterase"/>
    <property type="match status" value="1"/>
</dbReference>
<reference evidence="1" key="1">
    <citation type="journal article" date="2019" name="bioRxiv">
        <title>The Genome of the Zebra Mussel, Dreissena polymorpha: A Resource for Invasive Species Research.</title>
        <authorList>
            <person name="McCartney M.A."/>
            <person name="Auch B."/>
            <person name="Kono T."/>
            <person name="Mallez S."/>
            <person name="Zhang Y."/>
            <person name="Obille A."/>
            <person name="Becker A."/>
            <person name="Abrahante J.E."/>
            <person name="Garbe J."/>
            <person name="Badalamenti J.P."/>
            <person name="Herman A."/>
            <person name="Mangelson H."/>
            <person name="Liachko I."/>
            <person name="Sullivan S."/>
            <person name="Sone E.D."/>
            <person name="Koren S."/>
            <person name="Silverstein K.A.T."/>
            <person name="Beckman K.B."/>
            <person name="Gohl D.M."/>
        </authorList>
    </citation>
    <scope>NUCLEOTIDE SEQUENCE</scope>
    <source>
        <strain evidence="1">Duluth1</strain>
        <tissue evidence="1">Whole animal</tissue>
    </source>
</reference>
<accession>A0A9D4M468</accession>
<name>A0A9D4M468_DREPO</name>
<dbReference type="AlphaFoldDB" id="A0A9D4M468"/>
<gene>
    <name evidence="1" type="ORF">DPMN_033658</name>
</gene>
<reference evidence="1" key="2">
    <citation type="submission" date="2020-11" db="EMBL/GenBank/DDBJ databases">
        <authorList>
            <person name="McCartney M.A."/>
            <person name="Auch B."/>
            <person name="Kono T."/>
            <person name="Mallez S."/>
            <person name="Becker A."/>
            <person name="Gohl D.M."/>
            <person name="Silverstein K.A.T."/>
            <person name="Koren S."/>
            <person name="Bechman K.B."/>
            <person name="Herman A."/>
            <person name="Abrahante J.E."/>
            <person name="Garbe J."/>
        </authorList>
    </citation>
    <scope>NUCLEOTIDE SEQUENCE</scope>
    <source>
        <strain evidence="1">Duluth1</strain>
        <tissue evidence="1">Whole animal</tissue>
    </source>
</reference>
<dbReference type="Gene3D" id="2.120.10.30">
    <property type="entry name" value="TolB, C-terminal domain"/>
    <property type="match status" value="1"/>
</dbReference>
<evidence type="ECO:0000313" key="1">
    <source>
        <dbReference type="EMBL" id="KAH3870470.1"/>
    </source>
</evidence>
<dbReference type="EMBL" id="JAIWYP010000002">
    <property type="protein sequence ID" value="KAH3870470.1"/>
    <property type="molecule type" value="Genomic_DNA"/>
</dbReference>
<keyword evidence="2" id="KW-1185">Reference proteome</keyword>